<sequence length="118" mass="13113">MLKSEHEMPTELKAALTNRQYSPVAIRNYYAYAQSSSIISRTEAFVFGQHPLVGGVVLFFRFIMQIIFGKLGHGIDDGLLNTRCHAGQNCCTQAGRDVRCLHGSDRQSGRIPKEAPCL</sequence>
<proteinExistence type="predicted"/>
<reference evidence="1 2" key="1">
    <citation type="submission" date="2019-06" db="EMBL/GenBank/DDBJ databases">
        <title>Complete genome sequence of Ensifer mexicanus ITTG R7 isolated from nodules of Acacia angustissima (Mill.) Kuntze.</title>
        <authorList>
            <person name="Rincon-Rosales R."/>
            <person name="Rogel M.A."/>
            <person name="Guerrero G."/>
            <person name="Rincon-Molina C.I."/>
            <person name="Lopez-Lopez A."/>
            <person name="Martinez-Romero E."/>
        </authorList>
    </citation>
    <scope>NUCLEOTIDE SEQUENCE [LARGE SCALE GENOMIC DNA]</scope>
    <source>
        <strain evidence="1 2">ITTG R7</strain>
        <plasmid evidence="2">pemeittgr7b</plasmid>
    </source>
</reference>
<gene>
    <name evidence="1" type="ORF">FKV68_23690</name>
</gene>
<keyword evidence="2" id="KW-1185">Reference proteome</keyword>
<protein>
    <submittedName>
        <fullName evidence="1">Uncharacterized protein</fullName>
    </submittedName>
</protein>
<dbReference type="Proteomes" id="UP000510721">
    <property type="component" value="Plasmid pEmeITTGR7b"/>
</dbReference>
<organism evidence="1 2">
    <name type="scientific">Sinorhizobium mexicanum</name>
    <dbReference type="NCBI Taxonomy" id="375549"/>
    <lineage>
        <taxon>Bacteria</taxon>
        <taxon>Pseudomonadati</taxon>
        <taxon>Pseudomonadota</taxon>
        <taxon>Alphaproteobacteria</taxon>
        <taxon>Hyphomicrobiales</taxon>
        <taxon>Rhizobiaceae</taxon>
        <taxon>Sinorhizobium/Ensifer group</taxon>
        <taxon>Sinorhizobium</taxon>
    </lineage>
</organism>
<name>A0A859R498_9HYPH</name>
<accession>A0A859R498</accession>
<evidence type="ECO:0000313" key="1">
    <source>
        <dbReference type="EMBL" id="QLL64428.1"/>
    </source>
</evidence>
<dbReference type="RefSeq" id="WP_180941971.1">
    <property type="nucleotide sequence ID" value="NZ_CP041240.1"/>
</dbReference>
<geneLocation type="plasmid" evidence="2">
    <name>pemeittgr7b</name>
</geneLocation>
<evidence type="ECO:0000313" key="2">
    <source>
        <dbReference type="Proteomes" id="UP000510721"/>
    </source>
</evidence>
<dbReference type="EMBL" id="CP041240">
    <property type="protein sequence ID" value="QLL64428.1"/>
    <property type="molecule type" value="Genomic_DNA"/>
</dbReference>
<dbReference type="KEGG" id="emx:FKV68_23690"/>
<dbReference type="AlphaFoldDB" id="A0A859R498"/>
<keyword evidence="1" id="KW-0614">Plasmid</keyword>